<evidence type="ECO:0000313" key="4">
    <source>
        <dbReference type="Proteomes" id="UP001562425"/>
    </source>
</evidence>
<proteinExistence type="predicted"/>
<keyword evidence="4" id="KW-1185">Reference proteome</keyword>
<dbReference type="Proteomes" id="UP001562425">
    <property type="component" value="Unassembled WGS sequence"/>
</dbReference>
<keyword evidence="1" id="KW-0175">Coiled coil</keyword>
<feature type="region of interest" description="Disordered" evidence="2">
    <location>
        <begin position="78"/>
        <end position="162"/>
    </location>
</feature>
<comment type="caution">
    <text evidence="3">The sequence shown here is derived from an EMBL/GenBank/DDBJ whole genome shotgun (WGS) entry which is preliminary data.</text>
</comment>
<feature type="compositionally biased region" description="Low complexity" evidence="2">
    <location>
        <begin position="146"/>
        <end position="162"/>
    </location>
</feature>
<dbReference type="AlphaFoldDB" id="A0ABD1DMZ3"/>
<feature type="compositionally biased region" description="Low complexity" evidence="2">
    <location>
        <begin position="84"/>
        <end position="96"/>
    </location>
</feature>
<sequence>MLSRSSLETQKLELMSAMSELKLQQAALERENLELRSSLVNGTPLTNGTLTNGAINALNNNTIVTASMLRRAIPMGTSGARMVSSNSSGNTSINTSPLHHGSYGSLPQSQQATSPSPVTPKTPPATYRQRSGSPLPASLPRQAFATTLSTTSGSSGSAHFRP</sequence>
<feature type="coiled-coil region" evidence="1">
    <location>
        <begin position="11"/>
        <end position="38"/>
    </location>
</feature>
<organism evidence="3 4">
    <name type="scientific">Culex pipiens pipiens</name>
    <name type="common">Northern house mosquito</name>
    <dbReference type="NCBI Taxonomy" id="38569"/>
    <lineage>
        <taxon>Eukaryota</taxon>
        <taxon>Metazoa</taxon>
        <taxon>Ecdysozoa</taxon>
        <taxon>Arthropoda</taxon>
        <taxon>Hexapoda</taxon>
        <taxon>Insecta</taxon>
        <taxon>Pterygota</taxon>
        <taxon>Neoptera</taxon>
        <taxon>Endopterygota</taxon>
        <taxon>Diptera</taxon>
        <taxon>Nematocera</taxon>
        <taxon>Culicoidea</taxon>
        <taxon>Culicidae</taxon>
        <taxon>Culicinae</taxon>
        <taxon>Culicini</taxon>
        <taxon>Culex</taxon>
        <taxon>Culex</taxon>
    </lineage>
</organism>
<reference evidence="3 4" key="1">
    <citation type="submission" date="2024-05" db="EMBL/GenBank/DDBJ databases">
        <title>Culex pipiens pipiens assembly and annotation.</title>
        <authorList>
            <person name="Alout H."/>
            <person name="Durand T."/>
        </authorList>
    </citation>
    <scope>NUCLEOTIDE SEQUENCE [LARGE SCALE GENOMIC DNA]</scope>
    <source>
        <strain evidence="3">HA-2024</strain>
        <tissue evidence="3">Whole body</tissue>
    </source>
</reference>
<protein>
    <submittedName>
        <fullName evidence="3">Uncharacterized protein</fullName>
    </submittedName>
</protein>
<evidence type="ECO:0000313" key="3">
    <source>
        <dbReference type="EMBL" id="KAL1401025.1"/>
    </source>
</evidence>
<accession>A0ABD1DMZ3</accession>
<evidence type="ECO:0000256" key="1">
    <source>
        <dbReference type="SAM" id="Coils"/>
    </source>
</evidence>
<evidence type="ECO:0000256" key="2">
    <source>
        <dbReference type="SAM" id="MobiDB-lite"/>
    </source>
</evidence>
<dbReference type="EMBL" id="JBEHCU010005066">
    <property type="protein sequence ID" value="KAL1401025.1"/>
    <property type="molecule type" value="Genomic_DNA"/>
</dbReference>
<name>A0ABD1DMZ3_CULPP</name>
<gene>
    <name evidence="3" type="ORF">pipiens_000017</name>
</gene>